<keyword evidence="1" id="KW-0472">Membrane</keyword>
<dbReference type="EMBL" id="FORR01000017">
    <property type="protein sequence ID" value="SFJ69587.1"/>
    <property type="molecule type" value="Genomic_DNA"/>
</dbReference>
<keyword evidence="3" id="KW-1185">Reference proteome</keyword>
<evidence type="ECO:0000256" key="1">
    <source>
        <dbReference type="SAM" id="Phobius"/>
    </source>
</evidence>
<dbReference type="AlphaFoldDB" id="A0A1I3TJA5"/>
<feature type="transmembrane region" description="Helical" evidence="1">
    <location>
        <begin position="7"/>
        <end position="30"/>
    </location>
</feature>
<protein>
    <submittedName>
        <fullName evidence="2">Uncharacterized protein</fullName>
    </submittedName>
</protein>
<feature type="transmembrane region" description="Helical" evidence="1">
    <location>
        <begin position="227"/>
        <end position="249"/>
    </location>
</feature>
<dbReference type="Proteomes" id="UP000199545">
    <property type="component" value="Unassembled WGS sequence"/>
</dbReference>
<reference evidence="2 3" key="1">
    <citation type="submission" date="2016-10" db="EMBL/GenBank/DDBJ databases">
        <authorList>
            <person name="de Groot N.N."/>
        </authorList>
    </citation>
    <scope>NUCLEOTIDE SEQUENCE [LARGE SCALE GENOMIC DNA]</scope>
    <source>
        <strain evidence="2 3">DSM 44778</strain>
    </source>
</reference>
<sequence>MKIWKRLNWIGICGIVLFLISLPMITLITMEEIYKSSVRSRYQVEPSYRSLLSQYPPEDRFPSPPFTYGKNKVELKVNARNVIVNEDKKYQAIGDVEVYLNGKLLDKLNQRLIESEYNRFDPLSVWDVSVFVLTDQETKKSQLVIIENITDYEVKKQNKYGYYDYHEDEVEDMQKFRLYRVNQDGTYMKEEFGYNGKRTGLQTYLAQGVTRIAFGQYTNVLDVWPNIFFPILYPFFTGVIGLILVPFGLRKKQS</sequence>
<gene>
    <name evidence="2" type="ORF">SAMN05421852_11749</name>
</gene>
<evidence type="ECO:0000313" key="2">
    <source>
        <dbReference type="EMBL" id="SFJ69587.1"/>
    </source>
</evidence>
<evidence type="ECO:0000313" key="3">
    <source>
        <dbReference type="Proteomes" id="UP000199545"/>
    </source>
</evidence>
<keyword evidence="1" id="KW-1133">Transmembrane helix</keyword>
<accession>A0A1I3TJA5</accession>
<keyword evidence="1" id="KW-0812">Transmembrane</keyword>
<dbReference type="OrthoDB" id="2989612at2"/>
<proteinExistence type="predicted"/>
<dbReference type="RefSeq" id="WP_093231135.1">
    <property type="nucleotide sequence ID" value="NZ_FORR01000017.1"/>
</dbReference>
<organism evidence="2 3">
    <name type="scientific">Thermoflavimicrobium dichotomicum</name>
    <dbReference type="NCBI Taxonomy" id="46223"/>
    <lineage>
        <taxon>Bacteria</taxon>
        <taxon>Bacillati</taxon>
        <taxon>Bacillota</taxon>
        <taxon>Bacilli</taxon>
        <taxon>Bacillales</taxon>
        <taxon>Thermoactinomycetaceae</taxon>
        <taxon>Thermoflavimicrobium</taxon>
    </lineage>
</organism>
<name>A0A1I3TJA5_9BACL</name>